<sequence length="84" mass="9764">MREPVTHHLTISIWTPGVQMRIFVVFIYDTPSVLHYRVENILGSHFLQDATDFRAVGLRGERRVGYHRNDRFLRDVSSDSGFCA</sequence>
<organism evidence="1 2">
    <name type="scientific">Trichonephila clavipes</name>
    <name type="common">Golden silk orbweaver</name>
    <name type="synonym">Nephila clavipes</name>
    <dbReference type="NCBI Taxonomy" id="2585209"/>
    <lineage>
        <taxon>Eukaryota</taxon>
        <taxon>Metazoa</taxon>
        <taxon>Ecdysozoa</taxon>
        <taxon>Arthropoda</taxon>
        <taxon>Chelicerata</taxon>
        <taxon>Arachnida</taxon>
        <taxon>Araneae</taxon>
        <taxon>Araneomorphae</taxon>
        <taxon>Entelegynae</taxon>
        <taxon>Araneoidea</taxon>
        <taxon>Nephilidae</taxon>
        <taxon>Trichonephila</taxon>
    </lineage>
</organism>
<dbReference type="EMBL" id="BMAU01021203">
    <property type="protein sequence ID" value="GFX98757.1"/>
    <property type="molecule type" value="Genomic_DNA"/>
</dbReference>
<comment type="caution">
    <text evidence="1">The sequence shown here is derived from an EMBL/GenBank/DDBJ whole genome shotgun (WGS) entry which is preliminary data.</text>
</comment>
<dbReference type="Proteomes" id="UP000887159">
    <property type="component" value="Unassembled WGS sequence"/>
</dbReference>
<proteinExistence type="predicted"/>
<name>A0A8X6S1C6_TRICX</name>
<dbReference type="AlphaFoldDB" id="A0A8X6S1C6"/>
<gene>
    <name evidence="1" type="ORF">TNCV_1503341</name>
</gene>
<evidence type="ECO:0000313" key="1">
    <source>
        <dbReference type="EMBL" id="GFX98757.1"/>
    </source>
</evidence>
<evidence type="ECO:0000313" key="2">
    <source>
        <dbReference type="Proteomes" id="UP000887159"/>
    </source>
</evidence>
<protein>
    <submittedName>
        <fullName evidence="1">Uncharacterized protein</fullName>
    </submittedName>
</protein>
<keyword evidence="2" id="KW-1185">Reference proteome</keyword>
<reference evidence="1" key="1">
    <citation type="submission" date="2020-08" db="EMBL/GenBank/DDBJ databases">
        <title>Multicomponent nature underlies the extraordinary mechanical properties of spider dragline silk.</title>
        <authorList>
            <person name="Kono N."/>
            <person name="Nakamura H."/>
            <person name="Mori M."/>
            <person name="Yoshida Y."/>
            <person name="Ohtoshi R."/>
            <person name="Malay A.D."/>
            <person name="Moran D.A.P."/>
            <person name="Tomita M."/>
            <person name="Numata K."/>
            <person name="Arakawa K."/>
        </authorList>
    </citation>
    <scope>NUCLEOTIDE SEQUENCE</scope>
</reference>
<accession>A0A8X6S1C6</accession>